<reference evidence="3" key="1">
    <citation type="submission" date="2020-02" db="EMBL/GenBank/DDBJ databases">
        <authorList>
            <person name="Meier V. D."/>
        </authorList>
    </citation>
    <scope>NUCLEOTIDE SEQUENCE</scope>
    <source>
        <strain evidence="3">AVDCRST_MAG87</strain>
    </source>
</reference>
<dbReference type="Gene3D" id="3.40.50.850">
    <property type="entry name" value="Isochorismatase-like"/>
    <property type="match status" value="1"/>
</dbReference>
<dbReference type="GO" id="GO:0016787">
    <property type="term" value="F:hydrolase activity"/>
    <property type="evidence" value="ECO:0007669"/>
    <property type="project" value="UniProtKB-KW"/>
</dbReference>
<protein>
    <submittedName>
        <fullName evidence="3">Hydrolase</fullName>
    </submittedName>
</protein>
<proteinExistence type="predicted"/>
<evidence type="ECO:0000259" key="2">
    <source>
        <dbReference type="Pfam" id="PF00857"/>
    </source>
</evidence>
<gene>
    <name evidence="3" type="ORF">AVDCRST_MAG87-2363</name>
</gene>
<dbReference type="CDD" id="cd00431">
    <property type="entry name" value="cysteine_hydrolases"/>
    <property type="match status" value="1"/>
</dbReference>
<dbReference type="PANTHER" id="PTHR43540:SF6">
    <property type="entry name" value="ISOCHORISMATASE-LIKE DOMAIN-CONTAINING PROTEIN"/>
    <property type="match status" value="1"/>
</dbReference>
<accession>A0A6J4V8X4</accession>
<dbReference type="InterPro" id="IPR036380">
    <property type="entry name" value="Isochorismatase-like_sf"/>
</dbReference>
<keyword evidence="1 3" id="KW-0378">Hydrolase</keyword>
<dbReference type="Pfam" id="PF00857">
    <property type="entry name" value="Isochorismatase"/>
    <property type="match status" value="1"/>
</dbReference>
<dbReference type="InterPro" id="IPR050272">
    <property type="entry name" value="Isochorismatase-like_hydrls"/>
</dbReference>
<organism evidence="3">
    <name type="scientific">uncultured Thermomicrobiales bacterium</name>
    <dbReference type="NCBI Taxonomy" id="1645740"/>
    <lineage>
        <taxon>Bacteria</taxon>
        <taxon>Pseudomonadati</taxon>
        <taxon>Thermomicrobiota</taxon>
        <taxon>Thermomicrobia</taxon>
        <taxon>Thermomicrobiales</taxon>
        <taxon>environmental samples</taxon>
    </lineage>
</organism>
<dbReference type="PANTHER" id="PTHR43540">
    <property type="entry name" value="PEROXYUREIDOACRYLATE/UREIDOACRYLATE AMIDOHYDROLASE-RELATED"/>
    <property type="match status" value="1"/>
</dbReference>
<evidence type="ECO:0000313" key="3">
    <source>
        <dbReference type="EMBL" id="CAA9570551.1"/>
    </source>
</evidence>
<dbReference type="InterPro" id="IPR000868">
    <property type="entry name" value="Isochorismatase-like_dom"/>
</dbReference>
<evidence type="ECO:0000256" key="1">
    <source>
        <dbReference type="ARBA" id="ARBA00022801"/>
    </source>
</evidence>
<name>A0A6J4V8X4_9BACT</name>
<feature type="domain" description="Isochorismatase-like" evidence="2">
    <location>
        <begin position="21"/>
        <end position="171"/>
    </location>
</feature>
<sequence>MVARARRECRINGEQMMDGPLLVVDVQQGFINEFTRHIPERVATLIDQHEYAPVLFTQFINVEDGPFQRFVGWRECASEPETDIVPELVSLASDERTFSKPGFAGISDDLGAYLKAEQIDRITIVGIDTDMCVLKVALDIFDLTIEPFVLADCCASTAGLQAHLAGLAVLARNIGADHLRDAGLSGGHLAAPM</sequence>
<dbReference type="AlphaFoldDB" id="A0A6J4V8X4"/>
<dbReference type="SUPFAM" id="SSF52499">
    <property type="entry name" value="Isochorismatase-like hydrolases"/>
    <property type="match status" value="1"/>
</dbReference>
<dbReference type="EMBL" id="CADCWJ010000525">
    <property type="protein sequence ID" value="CAA9570551.1"/>
    <property type="molecule type" value="Genomic_DNA"/>
</dbReference>